<accession>A0A8H4RYC9</accession>
<dbReference type="GO" id="GO:0016491">
    <property type="term" value="F:oxidoreductase activity"/>
    <property type="evidence" value="ECO:0007669"/>
    <property type="project" value="UniProtKB-KW"/>
</dbReference>
<sequence>MEKLPKDQTFYDYFPGSHVSTYLEAFSKHKLFSGKTLADRIIFNSHIKHVTKAGNTWTISTEPSTSFTCEKLIIATGLTSTPNLSSFPTTSFTPPLIHTTPLAANVPLLNSQSINNVAVLDGSKSAFDAVQILYSMKKSVTWIIRTSGQGPAFLATPNAPWPLKNSHEIISIRLLVDSIFKVIDLMWKCVAMFDRDENINKLELGRPLYWSSDGLAVYNAEGMWDSAVKATILRNEVEWAEGNELVLESGKRVNCDAVVAVTGWSNTYPMFDDELAMGLGLPMLPEKAQEGGKEAEEWETPLKKADAKVVETSPRLANLPKHQDRKPKSTPSRLYRAMLPITGDIDRSIAFVGAVGSAQSLNIAEIQALWVAAYLSKKPELPTEKKMRQEVALSTAWIRRYLGDGYNFILEHLQYMSMLMQDLGLNDMRKGGGWKEMFVPYTSAD</sequence>
<dbReference type="EMBL" id="JAAMPI010000012">
    <property type="protein sequence ID" value="KAF4637741.1"/>
    <property type="molecule type" value="Genomic_DNA"/>
</dbReference>
<dbReference type="PANTHER" id="PTHR23023">
    <property type="entry name" value="DIMETHYLANILINE MONOOXYGENASE"/>
    <property type="match status" value="1"/>
</dbReference>
<keyword evidence="5" id="KW-1185">Reference proteome</keyword>
<keyword evidence="1" id="KW-0285">Flavoprotein</keyword>
<dbReference type="Proteomes" id="UP000566819">
    <property type="component" value="Unassembled WGS sequence"/>
</dbReference>
<dbReference type="Pfam" id="PF13738">
    <property type="entry name" value="Pyr_redox_3"/>
    <property type="match status" value="1"/>
</dbReference>
<comment type="caution">
    <text evidence="4">The sequence shown here is derived from an EMBL/GenBank/DDBJ whole genome shotgun (WGS) entry which is preliminary data.</text>
</comment>
<keyword evidence="3" id="KW-0560">Oxidoreductase</keyword>
<reference evidence="4 5" key="1">
    <citation type="submission" date="2020-03" db="EMBL/GenBank/DDBJ databases">
        <title>Draft Genome Sequence of Cudoniella acicularis.</title>
        <authorList>
            <person name="Buettner E."/>
            <person name="Kellner H."/>
        </authorList>
    </citation>
    <scope>NUCLEOTIDE SEQUENCE [LARGE SCALE GENOMIC DNA]</scope>
    <source>
        <strain evidence="4 5">DSM 108380</strain>
    </source>
</reference>
<protein>
    <submittedName>
        <fullName evidence="4">Uncharacterized protein</fullName>
    </submittedName>
</protein>
<evidence type="ECO:0000313" key="5">
    <source>
        <dbReference type="Proteomes" id="UP000566819"/>
    </source>
</evidence>
<keyword evidence="2" id="KW-0274">FAD</keyword>
<dbReference type="SUPFAM" id="SSF51905">
    <property type="entry name" value="FAD/NAD(P)-binding domain"/>
    <property type="match status" value="2"/>
</dbReference>
<name>A0A8H4RYC9_9HELO</name>
<evidence type="ECO:0000256" key="1">
    <source>
        <dbReference type="ARBA" id="ARBA00022630"/>
    </source>
</evidence>
<dbReference type="InterPro" id="IPR050346">
    <property type="entry name" value="FMO-like"/>
</dbReference>
<organism evidence="4 5">
    <name type="scientific">Cudoniella acicularis</name>
    <dbReference type="NCBI Taxonomy" id="354080"/>
    <lineage>
        <taxon>Eukaryota</taxon>
        <taxon>Fungi</taxon>
        <taxon>Dikarya</taxon>
        <taxon>Ascomycota</taxon>
        <taxon>Pezizomycotina</taxon>
        <taxon>Leotiomycetes</taxon>
        <taxon>Helotiales</taxon>
        <taxon>Tricladiaceae</taxon>
        <taxon>Cudoniella</taxon>
    </lineage>
</organism>
<proteinExistence type="predicted"/>
<evidence type="ECO:0000313" key="4">
    <source>
        <dbReference type="EMBL" id="KAF4637741.1"/>
    </source>
</evidence>
<evidence type="ECO:0000256" key="3">
    <source>
        <dbReference type="ARBA" id="ARBA00023002"/>
    </source>
</evidence>
<evidence type="ECO:0000256" key="2">
    <source>
        <dbReference type="ARBA" id="ARBA00022827"/>
    </source>
</evidence>
<dbReference type="OrthoDB" id="2915840at2759"/>
<dbReference type="AlphaFoldDB" id="A0A8H4RYC9"/>
<dbReference type="Gene3D" id="3.50.50.60">
    <property type="entry name" value="FAD/NAD(P)-binding domain"/>
    <property type="match status" value="2"/>
</dbReference>
<dbReference type="InterPro" id="IPR036188">
    <property type="entry name" value="FAD/NAD-bd_sf"/>
</dbReference>
<gene>
    <name evidence="4" type="ORF">G7Y89_g355</name>
</gene>